<feature type="compositionally biased region" description="Basic and acidic residues" evidence="1">
    <location>
        <begin position="25"/>
        <end position="38"/>
    </location>
</feature>
<keyword evidence="3" id="KW-1185">Reference proteome</keyword>
<evidence type="ECO:0000313" key="3">
    <source>
        <dbReference type="Proteomes" id="UP001066276"/>
    </source>
</evidence>
<accession>A0AAV7RKN6</accession>
<organism evidence="2 3">
    <name type="scientific">Pleurodeles waltl</name>
    <name type="common">Iberian ribbed newt</name>
    <dbReference type="NCBI Taxonomy" id="8319"/>
    <lineage>
        <taxon>Eukaryota</taxon>
        <taxon>Metazoa</taxon>
        <taxon>Chordata</taxon>
        <taxon>Craniata</taxon>
        <taxon>Vertebrata</taxon>
        <taxon>Euteleostomi</taxon>
        <taxon>Amphibia</taxon>
        <taxon>Batrachia</taxon>
        <taxon>Caudata</taxon>
        <taxon>Salamandroidea</taxon>
        <taxon>Salamandridae</taxon>
        <taxon>Pleurodelinae</taxon>
        <taxon>Pleurodeles</taxon>
    </lineage>
</organism>
<reference evidence="2" key="1">
    <citation type="journal article" date="2022" name="bioRxiv">
        <title>Sequencing and chromosome-scale assembly of the giantPleurodeles waltlgenome.</title>
        <authorList>
            <person name="Brown T."/>
            <person name="Elewa A."/>
            <person name="Iarovenko S."/>
            <person name="Subramanian E."/>
            <person name="Araus A.J."/>
            <person name="Petzold A."/>
            <person name="Susuki M."/>
            <person name="Suzuki K.-i.T."/>
            <person name="Hayashi T."/>
            <person name="Toyoda A."/>
            <person name="Oliveira C."/>
            <person name="Osipova E."/>
            <person name="Leigh N.D."/>
            <person name="Simon A."/>
            <person name="Yun M.H."/>
        </authorList>
    </citation>
    <scope>NUCLEOTIDE SEQUENCE</scope>
    <source>
        <strain evidence="2">20211129_DDA</strain>
        <tissue evidence="2">Liver</tissue>
    </source>
</reference>
<sequence length="78" mass="9060">MITLPSTMSRPGSWGITDGVYSDHRRIVDTQTTPERKLQKTLKLKTGKDADEQEDDQKYLQWWRELACSADFLTTKNQ</sequence>
<evidence type="ECO:0000256" key="1">
    <source>
        <dbReference type="SAM" id="MobiDB-lite"/>
    </source>
</evidence>
<comment type="caution">
    <text evidence="2">The sequence shown here is derived from an EMBL/GenBank/DDBJ whole genome shotgun (WGS) entry which is preliminary data.</text>
</comment>
<dbReference type="Proteomes" id="UP001066276">
    <property type="component" value="Chromosome 5"/>
</dbReference>
<name>A0AAV7RKN6_PLEWA</name>
<proteinExistence type="predicted"/>
<feature type="region of interest" description="Disordered" evidence="1">
    <location>
        <begin position="25"/>
        <end position="50"/>
    </location>
</feature>
<dbReference type="AlphaFoldDB" id="A0AAV7RKN6"/>
<protein>
    <submittedName>
        <fullName evidence="2">Uncharacterized protein</fullName>
    </submittedName>
</protein>
<gene>
    <name evidence="2" type="ORF">NDU88_004509</name>
</gene>
<dbReference type="EMBL" id="JANPWB010000009">
    <property type="protein sequence ID" value="KAJ1151729.1"/>
    <property type="molecule type" value="Genomic_DNA"/>
</dbReference>
<evidence type="ECO:0000313" key="2">
    <source>
        <dbReference type="EMBL" id="KAJ1151729.1"/>
    </source>
</evidence>